<dbReference type="PROSITE" id="PS51841">
    <property type="entry name" value="LTD"/>
    <property type="match status" value="1"/>
</dbReference>
<gene>
    <name evidence="3" type="ORF">MESINF_1209</name>
</gene>
<dbReference type="PROSITE" id="PS01123">
    <property type="entry name" value="TNASE_1"/>
    <property type="match status" value="1"/>
</dbReference>
<dbReference type="Pfam" id="PF00932">
    <property type="entry name" value="LTD"/>
    <property type="match status" value="1"/>
</dbReference>
<dbReference type="RefSeq" id="WP_169698931.1">
    <property type="nucleotide sequence ID" value="NZ_LS974202.1"/>
</dbReference>
<feature type="domain" description="TNase-like" evidence="1">
    <location>
        <begin position="52"/>
        <end position="192"/>
    </location>
</feature>
<dbReference type="Gene3D" id="2.60.40.1260">
    <property type="entry name" value="Lamin Tail domain"/>
    <property type="match status" value="1"/>
</dbReference>
<evidence type="ECO:0000259" key="2">
    <source>
        <dbReference type="PROSITE" id="PS51841"/>
    </source>
</evidence>
<name>A0A7Z7LEJ6_9BACT</name>
<dbReference type="SUPFAM" id="SSF50199">
    <property type="entry name" value="Staphylococcal nuclease"/>
    <property type="match status" value="1"/>
</dbReference>
<dbReference type="InterPro" id="IPR001322">
    <property type="entry name" value="Lamin_tail_dom"/>
</dbReference>
<dbReference type="InterPro" id="IPR002071">
    <property type="entry name" value="Thermonucl_AS"/>
</dbReference>
<dbReference type="AlphaFoldDB" id="A0A7Z7LEJ6"/>
<reference evidence="3 4" key="1">
    <citation type="submission" date="2017-01" db="EMBL/GenBank/DDBJ databases">
        <authorList>
            <person name="Erauso G."/>
        </authorList>
    </citation>
    <scope>NUCLEOTIDE SEQUENCE [LARGE SCALE GENOMIC DNA]</scope>
    <source>
        <strain evidence="3">MESINF1</strain>
    </source>
</reference>
<evidence type="ECO:0000259" key="1">
    <source>
        <dbReference type="PROSITE" id="PS50830"/>
    </source>
</evidence>
<dbReference type="Gene3D" id="2.40.50.90">
    <property type="match status" value="1"/>
</dbReference>
<dbReference type="PROSITE" id="PS50830">
    <property type="entry name" value="TNASE_3"/>
    <property type="match status" value="1"/>
</dbReference>
<organism evidence="3 4">
    <name type="scientific">Mesotoga infera</name>
    <dbReference type="NCBI Taxonomy" id="1236046"/>
    <lineage>
        <taxon>Bacteria</taxon>
        <taxon>Thermotogati</taxon>
        <taxon>Thermotogota</taxon>
        <taxon>Thermotogae</taxon>
        <taxon>Kosmotogales</taxon>
        <taxon>Kosmotogaceae</taxon>
        <taxon>Mesotoga</taxon>
    </lineage>
</organism>
<protein>
    <submittedName>
        <fullName evidence="3">Putative Nuclease (SNase domain protein)</fullName>
    </submittedName>
</protein>
<dbReference type="KEGG" id="minf:MESINF_1209"/>
<evidence type="ECO:0000313" key="4">
    <source>
        <dbReference type="Proteomes" id="UP000250796"/>
    </source>
</evidence>
<dbReference type="SMART" id="SM00318">
    <property type="entry name" value="SNc"/>
    <property type="match status" value="1"/>
</dbReference>
<keyword evidence="4" id="KW-1185">Reference proteome</keyword>
<dbReference type="InterPro" id="IPR036415">
    <property type="entry name" value="Lamin_tail_dom_sf"/>
</dbReference>
<dbReference type="InterPro" id="IPR035437">
    <property type="entry name" value="SNase_OB-fold_sf"/>
</dbReference>
<dbReference type="GO" id="GO:0004518">
    <property type="term" value="F:nuclease activity"/>
    <property type="evidence" value="ECO:0007669"/>
    <property type="project" value="InterPro"/>
</dbReference>
<dbReference type="Proteomes" id="UP000250796">
    <property type="component" value="Chromosome MESINF"/>
</dbReference>
<dbReference type="SUPFAM" id="SSF74853">
    <property type="entry name" value="Lamin A/C globular tail domain"/>
    <property type="match status" value="1"/>
</dbReference>
<accession>A0A7Z7LEJ6</accession>
<dbReference type="Pfam" id="PF00565">
    <property type="entry name" value="SNase"/>
    <property type="match status" value="1"/>
</dbReference>
<evidence type="ECO:0000313" key="3">
    <source>
        <dbReference type="EMBL" id="SSC12653.1"/>
    </source>
</evidence>
<dbReference type="EMBL" id="LS974202">
    <property type="protein sequence ID" value="SSC12653.1"/>
    <property type="molecule type" value="Genomic_DNA"/>
</dbReference>
<dbReference type="InterPro" id="IPR016071">
    <property type="entry name" value="Staphylococal_nuclease_OB-fold"/>
</dbReference>
<dbReference type="GO" id="GO:0003676">
    <property type="term" value="F:nucleic acid binding"/>
    <property type="evidence" value="ECO:0007669"/>
    <property type="project" value="InterPro"/>
</dbReference>
<feature type="domain" description="LTD" evidence="2">
    <location>
        <begin position="191"/>
        <end position="300"/>
    </location>
</feature>
<sequence>MKKTLTILTLQAIFAAMILALTLVPVRVETAGGPKDLTYATEFFDLWNGVQNYTHAKVINVVDGDTLLVSIDGVETTLRLIGIDTPETVHPTKEVEFFGIEASNLAKGVLSDKEIIISYDWNPTDVYGRTLAYVWLEVEFYGFKQYVMYNLLGVINGYGRAYLAFPFDEKLMDLFAQAQDIPRTLSLGLWSEPEQEEEEIYFDGPVQIAYIMADSLDEYVMIYNIGDKPVNLKGWQILAVSNGQKYTFDDLILEPGMAVHVHSGPQASVNVWKKSYIWRNKKAEGRLFDSSGNLVSVYSY</sequence>
<proteinExistence type="predicted"/>